<keyword evidence="2" id="KW-1185">Reference proteome</keyword>
<dbReference type="KEGG" id="syw:SYNW1553"/>
<proteinExistence type="predicted"/>
<organism evidence="1 2">
    <name type="scientific">Parasynechococcus marenigrum (strain WH8102)</name>
    <dbReference type="NCBI Taxonomy" id="84588"/>
    <lineage>
        <taxon>Bacteria</taxon>
        <taxon>Bacillati</taxon>
        <taxon>Cyanobacteriota</taxon>
        <taxon>Cyanophyceae</taxon>
        <taxon>Synechococcales</taxon>
        <taxon>Prochlorococcaceae</taxon>
        <taxon>Parasynechococcus</taxon>
        <taxon>Parasynechococcus marenigrum</taxon>
    </lineage>
</organism>
<reference evidence="1 2" key="1">
    <citation type="journal article" date="2003" name="Nature">
        <title>The genome of a motile marine Synechococcus.</title>
        <authorList>
            <person name="Palenik B."/>
            <person name="Brahamsha B."/>
            <person name="Larimer F."/>
            <person name="Land M."/>
            <person name="Hauser L."/>
            <person name="Chain P."/>
            <person name="Lamerdin J."/>
            <person name="Regala W."/>
            <person name="Allen E.A."/>
            <person name="McCarren J."/>
            <person name="Paulsen I."/>
            <person name="Dufresne A."/>
            <person name="Partensky F."/>
            <person name="Webb E."/>
            <person name="Waterbury J."/>
        </authorList>
    </citation>
    <scope>NUCLEOTIDE SEQUENCE [LARGE SCALE GENOMIC DNA]</scope>
    <source>
        <strain evidence="1 2">WH8102</strain>
    </source>
</reference>
<dbReference type="Proteomes" id="UP000001422">
    <property type="component" value="Chromosome"/>
</dbReference>
<dbReference type="HOGENOM" id="CLU_2276091_0_0_3"/>
<dbReference type="EMBL" id="BX569693">
    <property type="protein sequence ID" value="CAE08068.1"/>
    <property type="molecule type" value="Genomic_DNA"/>
</dbReference>
<gene>
    <name evidence="1" type="ordered locus">SYNW1553</name>
</gene>
<evidence type="ECO:0000313" key="1">
    <source>
        <dbReference type="EMBL" id="CAE08068.1"/>
    </source>
</evidence>
<name>Q7U5Y8_PARMW</name>
<evidence type="ECO:0000313" key="2">
    <source>
        <dbReference type="Proteomes" id="UP000001422"/>
    </source>
</evidence>
<sequence length="102" mass="11818">MAAQSSAMRQSAFATVTRELQRSARAAHLCDTTQVFVIAWEGEKEARANAVEWVWIIKVVMGGTNKPHIAFQGNREIFIGVRHPVRHVHHRFWPKRWCRQNL</sequence>
<dbReference type="AlphaFoldDB" id="Q7U5Y8"/>
<accession>Q7U5Y8</accession>
<protein>
    <submittedName>
        <fullName evidence="1">Uncharacterized protein</fullName>
    </submittedName>
</protein>